<dbReference type="OMA" id="PDSCNDW"/>
<keyword evidence="1" id="KW-0732">Signal</keyword>
<accession>A0A066XHK7</accession>
<protein>
    <recommendedName>
        <fullName evidence="4">Tat pathway signal sequence</fullName>
    </recommendedName>
</protein>
<name>A0A066XHK7_COLSU</name>
<keyword evidence="3" id="KW-1185">Reference proteome</keyword>
<feature type="chain" id="PRO_5001634916" description="Tat pathway signal sequence" evidence="1">
    <location>
        <begin position="23"/>
        <end position="325"/>
    </location>
</feature>
<proteinExistence type="predicted"/>
<dbReference type="HOGENOM" id="CLU_072348_0_0_1"/>
<evidence type="ECO:0000313" key="2">
    <source>
        <dbReference type="EMBL" id="KDN68422.1"/>
    </source>
</evidence>
<gene>
    <name evidence="2" type="ORF">CSUB01_07543</name>
</gene>
<reference evidence="3" key="1">
    <citation type="journal article" date="2014" name="Genome Announc.">
        <title>Draft genome sequence of Colletotrichum sublineola, a destructive pathogen of cultivated sorghum.</title>
        <authorList>
            <person name="Baroncelli R."/>
            <person name="Sanz-Martin J.M."/>
            <person name="Rech G.E."/>
            <person name="Sukno S.A."/>
            <person name="Thon M.R."/>
        </authorList>
    </citation>
    <scope>NUCLEOTIDE SEQUENCE [LARGE SCALE GENOMIC DNA]</scope>
    <source>
        <strain evidence="3">TX430BB</strain>
    </source>
</reference>
<comment type="caution">
    <text evidence="2">The sequence shown here is derived from an EMBL/GenBank/DDBJ whole genome shotgun (WGS) entry which is preliminary data.</text>
</comment>
<dbReference type="OrthoDB" id="4526039at2759"/>
<evidence type="ECO:0000313" key="3">
    <source>
        <dbReference type="Proteomes" id="UP000027238"/>
    </source>
</evidence>
<dbReference type="STRING" id="1173701.A0A066XHK7"/>
<feature type="signal peptide" evidence="1">
    <location>
        <begin position="1"/>
        <end position="22"/>
    </location>
</feature>
<organism evidence="2 3">
    <name type="scientific">Colletotrichum sublineola</name>
    <name type="common">Sorghum anthracnose fungus</name>
    <dbReference type="NCBI Taxonomy" id="1173701"/>
    <lineage>
        <taxon>Eukaryota</taxon>
        <taxon>Fungi</taxon>
        <taxon>Dikarya</taxon>
        <taxon>Ascomycota</taxon>
        <taxon>Pezizomycotina</taxon>
        <taxon>Sordariomycetes</taxon>
        <taxon>Hypocreomycetidae</taxon>
        <taxon>Glomerellales</taxon>
        <taxon>Glomerellaceae</taxon>
        <taxon>Colletotrichum</taxon>
        <taxon>Colletotrichum graminicola species complex</taxon>
    </lineage>
</organism>
<sequence length="325" mass="35105">MVLSQKALAFLLALGLSRYARAGASHVPNGDRRPLQIRQDNSTRNPIDAALTHPNATGTWPINGIDLTKPLLNPPTDDYGPGNGWSINIAVATNVSVEAAPGNPRPIANPVRITIEGPGNVLEDSSTTANVYNHYEVCSFTWFRNSWTVEEMEKLQRDVNGSCNGVVSEGCIQDIREGLEGKPCGDSSSLNKPESCQSLLGPAGLESETITINLPNAQSADKRSITNLFESRAPYANTSEAGVRDVYNEAITNVYPMLLFFNYDNGETRSNYSVFRCIRANNVAEGSRQPDSFGSNRRSSAERASGAMLAAVMGLLFSVSVVSFL</sequence>
<dbReference type="AlphaFoldDB" id="A0A066XHK7"/>
<evidence type="ECO:0008006" key="4">
    <source>
        <dbReference type="Google" id="ProtNLM"/>
    </source>
</evidence>
<dbReference type="EMBL" id="JMSE01000671">
    <property type="protein sequence ID" value="KDN68422.1"/>
    <property type="molecule type" value="Genomic_DNA"/>
</dbReference>
<evidence type="ECO:0000256" key="1">
    <source>
        <dbReference type="SAM" id="SignalP"/>
    </source>
</evidence>
<dbReference type="Proteomes" id="UP000027238">
    <property type="component" value="Unassembled WGS sequence"/>
</dbReference>
<dbReference type="eggNOG" id="ENOG502RCPA">
    <property type="taxonomic scope" value="Eukaryota"/>
</dbReference>